<evidence type="ECO:0000256" key="7">
    <source>
        <dbReference type="ARBA" id="ARBA00035140"/>
    </source>
</evidence>
<protein>
    <recommendedName>
        <fullName evidence="7">Small ribosomal subunit protein mS29</fullName>
    </recommendedName>
</protein>
<keyword evidence="6" id="KW-0687">Ribonucleoprotein</keyword>
<dbReference type="InterPro" id="IPR008092">
    <property type="entry name" value="Ribosomal_mS29_met"/>
</dbReference>
<evidence type="ECO:0000256" key="3">
    <source>
        <dbReference type="ARBA" id="ARBA00022946"/>
    </source>
</evidence>
<evidence type="ECO:0000313" key="9">
    <source>
        <dbReference type="Proteomes" id="UP000625711"/>
    </source>
</evidence>
<dbReference type="Proteomes" id="UP000625711">
    <property type="component" value="Unassembled WGS sequence"/>
</dbReference>
<dbReference type="AlphaFoldDB" id="A0A834M581"/>
<comment type="similarity">
    <text evidence="2">Belongs to the mitochondrion-specific ribosomal protein mS29 family.</text>
</comment>
<proteinExistence type="inferred from homology"/>
<comment type="caution">
    <text evidence="8">The sequence shown here is derived from an EMBL/GenBank/DDBJ whole genome shotgun (WGS) entry which is preliminary data.</text>
</comment>
<keyword evidence="4" id="KW-0689">Ribosomal protein</keyword>
<dbReference type="OrthoDB" id="274828at2759"/>
<dbReference type="PRINTS" id="PR01716">
    <property type="entry name" value="DEATHASSOCP3"/>
</dbReference>
<evidence type="ECO:0000256" key="2">
    <source>
        <dbReference type="ARBA" id="ARBA00009863"/>
    </source>
</evidence>
<dbReference type="PANTHER" id="PTHR12810:SF0">
    <property type="entry name" value="SMALL RIBOSOMAL SUBUNIT PROTEIN MS29"/>
    <property type="match status" value="1"/>
</dbReference>
<dbReference type="PANTHER" id="PTHR12810">
    <property type="entry name" value="MITOCHONDRIAL 28S RIBOSOMAL PROTEIN S29"/>
    <property type="match status" value="1"/>
</dbReference>
<keyword evidence="5" id="KW-0496">Mitochondrion</keyword>
<comment type="subcellular location">
    <subcellularLocation>
        <location evidence="1">Mitochondrion</location>
    </subcellularLocation>
</comment>
<gene>
    <name evidence="8" type="ORF">GWI33_014678</name>
</gene>
<dbReference type="GO" id="GO:0003735">
    <property type="term" value="F:structural constituent of ribosome"/>
    <property type="evidence" value="ECO:0007669"/>
    <property type="project" value="TreeGrafter"/>
</dbReference>
<name>A0A834M581_RHYFE</name>
<evidence type="ECO:0000256" key="1">
    <source>
        <dbReference type="ARBA" id="ARBA00004173"/>
    </source>
</evidence>
<evidence type="ECO:0000313" key="8">
    <source>
        <dbReference type="EMBL" id="KAF7272516.1"/>
    </source>
</evidence>
<evidence type="ECO:0000256" key="6">
    <source>
        <dbReference type="ARBA" id="ARBA00023274"/>
    </source>
</evidence>
<organism evidence="8 9">
    <name type="scientific">Rhynchophorus ferrugineus</name>
    <name type="common">Red palm weevil</name>
    <name type="synonym">Curculio ferrugineus</name>
    <dbReference type="NCBI Taxonomy" id="354439"/>
    <lineage>
        <taxon>Eukaryota</taxon>
        <taxon>Metazoa</taxon>
        <taxon>Ecdysozoa</taxon>
        <taxon>Arthropoda</taxon>
        <taxon>Hexapoda</taxon>
        <taxon>Insecta</taxon>
        <taxon>Pterygota</taxon>
        <taxon>Neoptera</taxon>
        <taxon>Endopterygota</taxon>
        <taxon>Coleoptera</taxon>
        <taxon>Polyphaga</taxon>
        <taxon>Cucujiformia</taxon>
        <taxon>Curculionidae</taxon>
        <taxon>Dryophthorinae</taxon>
        <taxon>Rhynchophorus</taxon>
    </lineage>
</organism>
<evidence type="ECO:0000256" key="5">
    <source>
        <dbReference type="ARBA" id="ARBA00023128"/>
    </source>
</evidence>
<evidence type="ECO:0000256" key="4">
    <source>
        <dbReference type="ARBA" id="ARBA00022980"/>
    </source>
</evidence>
<dbReference type="EMBL" id="JAACXV010013748">
    <property type="protein sequence ID" value="KAF7272516.1"/>
    <property type="molecule type" value="Genomic_DNA"/>
</dbReference>
<sequence>MLKSTVDLLTRTSNFKKISCKRLSTVAQLKSNEKLDGFRTVQEDPLKHNSEHLAQFYTLSTSEKNCLFQHGGLPKSFEIQTKTFNETSFMIREPAIEIINYLKAIDYSKPPVKFVLFGKKGTGKTLSLAHILHYAVRDNFLIVHVPWVGNWMRRPKEFSNSDIKEGFVDINIDAAAWLLHFKVQNAVLLQKPEMRLLEAVQWNSRESTAKDVPLVDLIDHGINRIKFASRCVNILAEQVKGLSKIGVCKTLVAVDGFNAFFYPNIKVYTDKKEKVTPGKVTVTEGFLNLTKFDWHNSAIVVTVDELVIAQEDQISHYPRYLLGKTGFEHLDPFVPVHVTNYTKKELISTLDYYRERRWITSYPGQDDELYSLSAGNPYNLMKLCNGL</sequence>
<dbReference type="InterPro" id="IPR019368">
    <property type="entry name" value="Ribosomal_mS29"/>
</dbReference>
<dbReference type="Pfam" id="PF10236">
    <property type="entry name" value="DAP3"/>
    <property type="match status" value="1"/>
</dbReference>
<accession>A0A834M581</accession>
<dbReference type="GO" id="GO:0006915">
    <property type="term" value="P:apoptotic process"/>
    <property type="evidence" value="ECO:0007669"/>
    <property type="project" value="InterPro"/>
</dbReference>
<keyword evidence="9" id="KW-1185">Reference proteome</keyword>
<reference evidence="8" key="1">
    <citation type="submission" date="2020-08" db="EMBL/GenBank/DDBJ databases">
        <title>Genome sequencing and assembly of the red palm weevil Rhynchophorus ferrugineus.</title>
        <authorList>
            <person name="Dias G.B."/>
            <person name="Bergman C.M."/>
            <person name="Manee M."/>
        </authorList>
    </citation>
    <scope>NUCLEOTIDE SEQUENCE</scope>
    <source>
        <strain evidence="8">AA-2017</strain>
        <tissue evidence="8">Whole larva</tissue>
    </source>
</reference>
<dbReference type="GO" id="GO:0005763">
    <property type="term" value="C:mitochondrial small ribosomal subunit"/>
    <property type="evidence" value="ECO:0007669"/>
    <property type="project" value="TreeGrafter"/>
</dbReference>
<keyword evidence="3" id="KW-0809">Transit peptide</keyword>